<gene>
    <name evidence="2" type="ORF">CkaCkLH20_00144</name>
</gene>
<dbReference type="GeneID" id="62155938"/>
<sequence>MPTVLQGTRLDKQAHWKRWYAALRAHAKRLGLWEYLDPANPDKPCDWKTKSAPPPGPRFADFVRQTEQTPTMHQQQQQQQQHQRKPDSQPGIPENLVDLLEQPRVDGGLIDSAPVPSHVRLEGPEDWAVWSNMLEASAKAMQHLEFDLKVDEINRMAKHKPDDYEVDYEGFALAGLEWKEECEELEGLYDARYWLVLWILSTVSKDYHLAYCNAAEDVDAWIAKLYARFHWEKRR</sequence>
<dbReference type="RefSeq" id="XP_038751569.1">
    <property type="nucleotide sequence ID" value="XM_038882864.1"/>
</dbReference>
<reference evidence="2" key="2">
    <citation type="submission" date="2020-11" db="EMBL/GenBank/DDBJ databases">
        <title>Whole genome sequencing of Colletotrichum sp.</title>
        <authorList>
            <person name="Li H."/>
        </authorList>
    </citation>
    <scope>NUCLEOTIDE SEQUENCE</scope>
    <source>
        <strain evidence="2">CkLH20</strain>
    </source>
</reference>
<dbReference type="AlphaFoldDB" id="A0A9P6IG01"/>
<evidence type="ECO:0000256" key="1">
    <source>
        <dbReference type="SAM" id="MobiDB-lite"/>
    </source>
</evidence>
<dbReference type="Proteomes" id="UP000781932">
    <property type="component" value="Unassembled WGS sequence"/>
</dbReference>
<organism evidence="2 3">
    <name type="scientific">Colletotrichum karsti</name>
    <dbReference type="NCBI Taxonomy" id="1095194"/>
    <lineage>
        <taxon>Eukaryota</taxon>
        <taxon>Fungi</taxon>
        <taxon>Dikarya</taxon>
        <taxon>Ascomycota</taxon>
        <taxon>Pezizomycotina</taxon>
        <taxon>Sordariomycetes</taxon>
        <taxon>Hypocreomycetidae</taxon>
        <taxon>Glomerellales</taxon>
        <taxon>Glomerellaceae</taxon>
        <taxon>Colletotrichum</taxon>
        <taxon>Colletotrichum boninense species complex</taxon>
    </lineage>
</organism>
<comment type="caution">
    <text evidence="2">The sequence shown here is derived from an EMBL/GenBank/DDBJ whole genome shotgun (WGS) entry which is preliminary data.</text>
</comment>
<proteinExistence type="predicted"/>
<name>A0A9P6IG01_9PEZI</name>
<protein>
    <submittedName>
        <fullName evidence="2">Uncharacterized protein</fullName>
    </submittedName>
</protein>
<keyword evidence="3" id="KW-1185">Reference proteome</keyword>
<evidence type="ECO:0000313" key="2">
    <source>
        <dbReference type="EMBL" id="KAF9882108.1"/>
    </source>
</evidence>
<reference evidence="2" key="1">
    <citation type="submission" date="2020-03" db="EMBL/GenBank/DDBJ databases">
        <authorList>
            <person name="He L."/>
        </authorList>
    </citation>
    <scope>NUCLEOTIDE SEQUENCE</scope>
    <source>
        <strain evidence="2">CkLH20</strain>
    </source>
</reference>
<dbReference type="EMBL" id="JAATWM020000001">
    <property type="protein sequence ID" value="KAF9882108.1"/>
    <property type="molecule type" value="Genomic_DNA"/>
</dbReference>
<feature type="region of interest" description="Disordered" evidence="1">
    <location>
        <begin position="67"/>
        <end position="94"/>
    </location>
</feature>
<accession>A0A9P6IG01</accession>
<evidence type="ECO:0000313" key="3">
    <source>
        <dbReference type="Proteomes" id="UP000781932"/>
    </source>
</evidence>